<keyword evidence="3" id="KW-1185">Reference proteome</keyword>
<sequence>MTENTINNKRGPDGHFLPGNKPPRSPGRPPGANGVNARAAHLANERLEDFLGKAANVIDRALDEGDPHVATWVIDRLRPQKNADFVRIEIPSDLNTPQEAVEAAREAVLAAGRGDISMSEARSYLALLERLVGMQGYLELEQLRETVEEMKASRDRPALQVPEISRLLWGQGKVDREAG</sequence>
<evidence type="ECO:0008006" key="4">
    <source>
        <dbReference type="Google" id="ProtNLM"/>
    </source>
</evidence>
<evidence type="ECO:0000313" key="2">
    <source>
        <dbReference type="EMBL" id="SDL78671.1"/>
    </source>
</evidence>
<reference evidence="2 3" key="1">
    <citation type="submission" date="2016-10" db="EMBL/GenBank/DDBJ databases">
        <authorList>
            <person name="de Groot N.N."/>
        </authorList>
    </citation>
    <scope>NUCLEOTIDE SEQUENCE [LARGE SCALE GENOMIC DNA]</scope>
    <source>
        <strain evidence="2 3">DSM 25294</strain>
    </source>
</reference>
<evidence type="ECO:0000256" key="1">
    <source>
        <dbReference type="SAM" id="MobiDB-lite"/>
    </source>
</evidence>
<accession>A0A1G9MXB3</accession>
<dbReference type="AlphaFoldDB" id="A0A1G9MXB3"/>
<evidence type="ECO:0000313" key="3">
    <source>
        <dbReference type="Proteomes" id="UP000199382"/>
    </source>
</evidence>
<dbReference type="RefSeq" id="WP_093164480.1">
    <property type="nucleotide sequence ID" value="NZ_FNEK01000115.1"/>
</dbReference>
<dbReference type="OrthoDB" id="7851731at2"/>
<organism evidence="2 3">
    <name type="scientific">Aliiruegeria lutimaris</name>
    <dbReference type="NCBI Taxonomy" id="571298"/>
    <lineage>
        <taxon>Bacteria</taxon>
        <taxon>Pseudomonadati</taxon>
        <taxon>Pseudomonadota</taxon>
        <taxon>Alphaproteobacteria</taxon>
        <taxon>Rhodobacterales</taxon>
        <taxon>Roseobacteraceae</taxon>
        <taxon>Aliiruegeria</taxon>
    </lineage>
</organism>
<gene>
    <name evidence="2" type="ORF">SAMN04488026_11153</name>
</gene>
<protein>
    <recommendedName>
        <fullName evidence="4">DUF5681 domain-containing protein</fullName>
    </recommendedName>
</protein>
<proteinExistence type="predicted"/>
<feature type="region of interest" description="Disordered" evidence="1">
    <location>
        <begin position="1"/>
        <end position="35"/>
    </location>
</feature>
<dbReference type="Proteomes" id="UP000199382">
    <property type="component" value="Unassembled WGS sequence"/>
</dbReference>
<dbReference type="EMBL" id="FNEK01000115">
    <property type="protein sequence ID" value="SDL78671.1"/>
    <property type="molecule type" value="Genomic_DNA"/>
</dbReference>
<name>A0A1G9MXB3_9RHOB</name>
<feature type="compositionally biased region" description="Pro residues" evidence="1">
    <location>
        <begin position="20"/>
        <end position="29"/>
    </location>
</feature>